<dbReference type="EMBL" id="RDQH01000328">
    <property type="protein sequence ID" value="RXI05224.1"/>
    <property type="molecule type" value="Genomic_DNA"/>
</dbReference>
<evidence type="ECO:0000313" key="1">
    <source>
        <dbReference type="EMBL" id="RXI05224.1"/>
    </source>
</evidence>
<reference evidence="1 2" key="1">
    <citation type="submission" date="2018-10" db="EMBL/GenBank/DDBJ databases">
        <title>A high-quality apple genome assembly.</title>
        <authorList>
            <person name="Hu J."/>
        </authorList>
    </citation>
    <scope>NUCLEOTIDE SEQUENCE [LARGE SCALE GENOMIC DNA]</scope>
    <source>
        <strain evidence="2">cv. HFTH1</strain>
        <tissue evidence="1">Young leaf</tissue>
    </source>
</reference>
<keyword evidence="2" id="KW-1185">Reference proteome</keyword>
<organism evidence="1 2">
    <name type="scientific">Malus domestica</name>
    <name type="common">Apple</name>
    <name type="synonym">Pyrus malus</name>
    <dbReference type="NCBI Taxonomy" id="3750"/>
    <lineage>
        <taxon>Eukaryota</taxon>
        <taxon>Viridiplantae</taxon>
        <taxon>Streptophyta</taxon>
        <taxon>Embryophyta</taxon>
        <taxon>Tracheophyta</taxon>
        <taxon>Spermatophyta</taxon>
        <taxon>Magnoliopsida</taxon>
        <taxon>eudicotyledons</taxon>
        <taxon>Gunneridae</taxon>
        <taxon>Pentapetalae</taxon>
        <taxon>rosids</taxon>
        <taxon>fabids</taxon>
        <taxon>Rosales</taxon>
        <taxon>Rosaceae</taxon>
        <taxon>Amygdaloideae</taxon>
        <taxon>Maleae</taxon>
        <taxon>Malus</taxon>
    </lineage>
</organism>
<proteinExistence type="predicted"/>
<evidence type="ECO:0000313" key="2">
    <source>
        <dbReference type="Proteomes" id="UP000290289"/>
    </source>
</evidence>
<name>A0A498KFN2_MALDO</name>
<sequence>MCKYVPGVREIEIYLEHLSPKQAALKHKLLMNLDESVVLKKGVIIEYIEESRLVIFITKGSGSKLKKGKAKRGADDLKNGYPTLVMMNMRLKQLREDNEVEMRLKMVLSMLIIKEMKMMKVMKLKKVTKLKKLMKGPKPQHLRHHNPLNHRNYALRFRIQSLFGIEFADLE</sequence>
<gene>
    <name evidence="1" type="ORF">DVH24_006481</name>
</gene>
<dbReference type="AlphaFoldDB" id="A0A498KFN2"/>
<dbReference type="Proteomes" id="UP000290289">
    <property type="component" value="Chromosome 2"/>
</dbReference>
<protein>
    <submittedName>
        <fullName evidence="1">Uncharacterized protein</fullName>
    </submittedName>
</protein>
<accession>A0A498KFN2</accession>
<comment type="caution">
    <text evidence="1">The sequence shown here is derived from an EMBL/GenBank/DDBJ whole genome shotgun (WGS) entry which is preliminary data.</text>
</comment>